<proteinExistence type="predicted"/>
<dbReference type="AlphaFoldDB" id="A0A484AZJ9"/>
<protein>
    <submittedName>
        <fullName evidence="3">Uncharacterized protein</fullName>
    </submittedName>
</protein>
<accession>A0A484AZJ9</accession>
<comment type="caution">
    <text evidence="3">The sequence shown here is derived from an EMBL/GenBank/DDBJ whole genome shotgun (WGS) entry which is preliminary data.</text>
</comment>
<dbReference type="EMBL" id="LSRL02000274">
    <property type="protein sequence ID" value="TDG42029.1"/>
    <property type="molecule type" value="Genomic_DNA"/>
</dbReference>
<name>A0A484AZJ9_DRONA</name>
<dbReference type="OrthoDB" id="7870370at2759"/>
<evidence type="ECO:0000256" key="2">
    <source>
        <dbReference type="SAM" id="Phobius"/>
    </source>
</evidence>
<gene>
    <name evidence="3" type="ORF">AWZ03_011549</name>
</gene>
<keyword evidence="2" id="KW-1133">Transmembrane helix</keyword>
<evidence type="ECO:0000256" key="1">
    <source>
        <dbReference type="SAM" id="MobiDB-lite"/>
    </source>
</evidence>
<keyword evidence="2" id="KW-0472">Membrane</keyword>
<dbReference type="Proteomes" id="UP000295192">
    <property type="component" value="Unassembled WGS sequence"/>
</dbReference>
<feature type="compositionally biased region" description="Low complexity" evidence="1">
    <location>
        <begin position="27"/>
        <end position="37"/>
    </location>
</feature>
<keyword evidence="2" id="KW-0812">Transmembrane</keyword>
<evidence type="ECO:0000313" key="3">
    <source>
        <dbReference type="EMBL" id="TDG42029.1"/>
    </source>
</evidence>
<sequence>MQMPTTMLSKCGGFVTRRNNQMLAKTEQSSQQPSRPESLSERLQEPIEQATSTTTDTATATATAFVCPRLCAQQSCSLLSCGSYFGVLLLLILCASYSSALPRRALGRHLILPHRHHVHLRSAGQEHKSMDNFLEYKKKLNCTLNRANYSASNLKHALDVVIGTRASTIDLLTAYFNATEEELARCYHLHHLTLEYPLKDEVNNSQYDGRSNRSLEEDVLAIYHSLDRIRWVLVNVTNSLDTKDRNNYFQYIVEKAEHNIENVEALLNCTGEGVGHIRFDPFQKHPHPEYGIVNEFVKLLHVLEVKYSYMLSQQEAVEAAEAVEAVE</sequence>
<dbReference type="OMA" id="ALMIVRH"/>
<feature type="region of interest" description="Disordered" evidence="1">
    <location>
        <begin position="23"/>
        <end position="43"/>
    </location>
</feature>
<keyword evidence="4" id="KW-1185">Reference proteome</keyword>
<reference evidence="3 4" key="1">
    <citation type="journal article" date="2019" name="J. Hered.">
        <title>An Improved Genome Assembly for Drosophila navojoa, the Basal Species in the mojavensis Cluster.</title>
        <authorList>
            <person name="Vanderlinde T."/>
            <person name="Dupim E.G."/>
            <person name="Nazario-Yepiz N.O."/>
            <person name="Carvalho A.B."/>
        </authorList>
    </citation>
    <scope>NUCLEOTIDE SEQUENCE [LARGE SCALE GENOMIC DNA]</scope>
    <source>
        <strain evidence="3">Navoj_Jal97</strain>
        <tissue evidence="3">Whole organism</tissue>
    </source>
</reference>
<organism evidence="3 4">
    <name type="scientific">Drosophila navojoa</name>
    <name type="common">Fruit fly</name>
    <dbReference type="NCBI Taxonomy" id="7232"/>
    <lineage>
        <taxon>Eukaryota</taxon>
        <taxon>Metazoa</taxon>
        <taxon>Ecdysozoa</taxon>
        <taxon>Arthropoda</taxon>
        <taxon>Hexapoda</taxon>
        <taxon>Insecta</taxon>
        <taxon>Pterygota</taxon>
        <taxon>Neoptera</taxon>
        <taxon>Endopterygota</taxon>
        <taxon>Diptera</taxon>
        <taxon>Brachycera</taxon>
        <taxon>Muscomorpha</taxon>
        <taxon>Ephydroidea</taxon>
        <taxon>Drosophilidae</taxon>
        <taxon>Drosophila</taxon>
    </lineage>
</organism>
<evidence type="ECO:0000313" key="4">
    <source>
        <dbReference type="Proteomes" id="UP000295192"/>
    </source>
</evidence>
<feature type="transmembrane region" description="Helical" evidence="2">
    <location>
        <begin position="77"/>
        <end position="98"/>
    </location>
</feature>